<evidence type="ECO:0000259" key="3">
    <source>
        <dbReference type="Pfam" id="PF16655"/>
    </source>
</evidence>
<dbReference type="Proteomes" id="UP000572817">
    <property type="component" value="Unassembled WGS sequence"/>
</dbReference>
<dbReference type="OrthoDB" id="9992270at2759"/>
<dbReference type="AlphaFoldDB" id="A0A8H4IN34"/>
<organism evidence="4 5">
    <name type="scientific">Botryosphaeria dothidea</name>
    <dbReference type="NCBI Taxonomy" id="55169"/>
    <lineage>
        <taxon>Eukaryota</taxon>
        <taxon>Fungi</taxon>
        <taxon>Dikarya</taxon>
        <taxon>Ascomycota</taxon>
        <taxon>Pezizomycotina</taxon>
        <taxon>Dothideomycetes</taxon>
        <taxon>Dothideomycetes incertae sedis</taxon>
        <taxon>Botryosphaeriales</taxon>
        <taxon>Botryosphaeriaceae</taxon>
        <taxon>Botryosphaeria</taxon>
    </lineage>
</organism>
<feature type="chain" id="PRO_5034369321" evidence="1">
    <location>
        <begin position="18"/>
        <end position="604"/>
    </location>
</feature>
<proteinExistence type="predicted"/>
<dbReference type="PANTHER" id="PTHR43606">
    <property type="entry name" value="PHOSPHATASE, PUTATIVE (AFU_ORTHOLOGUE AFUA_6G08710)-RELATED"/>
    <property type="match status" value="1"/>
</dbReference>
<dbReference type="Pfam" id="PF09423">
    <property type="entry name" value="PhoD"/>
    <property type="match status" value="1"/>
</dbReference>
<feature type="signal peptide" evidence="1">
    <location>
        <begin position="1"/>
        <end position="17"/>
    </location>
</feature>
<evidence type="ECO:0000256" key="1">
    <source>
        <dbReference type="SAM" id="SignalP"/>
    </source>
</evidence>
<dbReference type="InterPro" id="IPR038607">
    <property type="entry name" value="PhoD-like_sf"/>
</dbReference>
<accession>A0A8H4IN34</accession>
<sequence>MFLFALISLLALDRVHAALLYERNVNFLSPSQNHVGLSLDTHQLYKRQISAPKLDPSQLNFTHGVASGDPAPDSVILWTRISPGLDNDRSNVTIEGFIPLYSHETEQYVEMSEAPICVDYRLGTDDEFSTVVDSDRVYTTSEIDFTIKVEARGLSPFTTYFYQFTVCDSENRSPVGRTKTMPAADDDVADVKLAVFGCANWPYGYFNAYGNAARKDSVDYVVHLGDYMYETSPGSTRIGWNIGRLHEPAKELVSLYDYRRRLAQYREDSDLLLNYQRFPWIPVWDDHETANDQWRGGYGNQNNTQESWEEIGGVSVDQRKMHAVRAYFEWMPIRQVDMDDNLRIWRSFSIGRLADLIMLDTRGYDRSITDLDWNTEYIRLISDDAGRTMMGCHQENWFYNSLSASADRGATWRIISSQVIFSRMNRSSLAPDPENPFNRDAWDGYQGNRNRTFAHLYDNSISNNIFLAGDPHANWDPVTGDGAVGVEFVLTAVSSVSRAGQNVSIEAARAFSDDIVAANEELHWNELWYRGYLGLSLSAERAEARFFGVPDVKRRSGAEVSLANFTVLAGENKLQRPVAGGVVEAGTLKGGETTTTNRTVDTGA</sequence>
<evidence type="ECO:0000313" key="4">
    <source>
        <dbReference type="EMBL" id="KAF4304111.1"/>
    </source>
</evidence>
<gene>
    <name evidence="4" type="ORF">GTA08_BOTSDO08088</name>
</gene>
<dbReference type="PANTHER" id="PTHR43606:SF7">
    <property type="entry name" value="PHOSPHATASE, PUTATIVE (AFU_ORTHOLOGUE AFUA_6G08710)-RELATED"/>
    <property type="match status" value="1"/>
</dbReference>
<keyword evidence="1" id="KW-0732">Signal</keyword>
<evidence type="ECO:0000259" key="2">
    <source>
        <dbReference type="Pfam" id="PF09423"/>
    </source>
</evidence>
<protein>
    <submittedName>
        <fullName evidence="4">Alkaline phosphatase D</fullName>
    </submittedName>
</protein>
<dbReference type="EMBL" id="WWBZ02000051">
    <property type="protein sequence ID" value="KAF4304111.1"/>
    <property type="molecule type" value="Genomic_DNA"/>
</dbReference>
<dbReference type="InterPro" id="IPR018946">
    <property type="entry name" value="PhoD-like_MPP"/>
</dbReference>
<dbReference type="Gene3D" id="2.60.40.380">
    <property type="entry name" value="Purple acid phosphatase-like, N-terminal"/>
    <property type="match status" value="1"/>
</dbReference>
<dbReference type="Gene3D" id="3.60.21.70">
    <property type="entry name" value="PhoD-like phosphatase"/>
    <property type="match status" value="1"/>
</dbReference>
<reference evidence="4" key="1">
    <citation type="submission" date="2020-04" db="EMBL/GenBank/DDBJ databases">
        <title>Genome Assembly and Annotation of Botryosphaeria dothidea sdau 11-99, a Latent Pathogen of Apple Fruit Ring Rot in China.</title>
        <authorList>
            <person name="Yu C."/>
            <person name="Diao Y."/>
            <person name="Lu Q."/>
            <person name="Zhao J."/>
            <person name="Cui S."/>
            <person name="Peng C."/>
            <person name="He B."/>
            <person name="Liu H."/>
        </authorList>
    </citation>
    <scope>NUCLEOTIDE SEQUENCE [LARGE SCALE GENOMIC DNA]</scope>
    <source>
        <strain evidence="4">Sdau11-99</strain>
    </source>
</reference>
<dbReference type="CDD" id="cd07389">
    <property type="entry name" value="MPP_PhoD"/>
    <property type="match status" value="1"/>
</dbReference>
<dbReference type="InterPro" id="IPR032093">
    <property type="entry name" value="PhoD_N"/>
</dbReference>
<evidence type="ECO:0000313" key="5">
    <source>
        <dbReference type="Proteomes" id="UP000572817"/>
    </source>
</evidence>
<dbReference type="InterPro" id="IPR052900">
    <property type="entry name" value="Phospholipid_Metab_Enz"/>
</dbReference>
<comment type="caution">
    <text evidence="4">The sequence shown here is derived from an EMBL/GenBank/DDBJ whole genome shotgun (WGS) entry which is preliminary data.</text>
</comment>
<dbReference type="SUPFAM" id="SSF56300">
    <property type="entry name" value="Metallo-dependent phosphatases"/>
    <property type="match status" value="1"/>
</dbReference>
<dbReference type="InterPro" id="IPR029052">
    <property type="entry name" value="Metallo-depent_PP-like"/>
</dbReference>
<feature type="domain" description="PhoD-like phosphatase metallophosphatase" evidence="2">
    <location>
        <begin position="193"/>
        <end position="546"/>
    </location>
</feature>
<keyword evidence="5" id="KW-1185">Reference proteome</keyword>
<name>A0A8H4IN34_9PEZI</name>
<dbReference type="Pfam" id="PF16655">
    <property type="entry name" value="PhoD_N"/>
    <property type="match status" value="1"/>
</dbReference>
<feature type="domain" description="Phospholipase D N-terminal" evidence="3">
    <location>
        <begin position="63"/>
        <end position="180"/>
    </location>
</feature>